<gene>
    <name evidence="6" type="ORF">CDQ84_00495</name>
</gene>
<keyword evidence="7" id="KW-1185">Reference proteome</keyword>
<dbReference type="InterPro" id="IPR006158">
    <property type="entry name" value="Cobalamin-bd"/>
</dbReference>
<evidence type="ECO:0000259" key="4">
    <source>
        <dbReference type="PROSITE" id="PS51332"/>
    </source>
</evidence>
<protein>
    <submittedName>
        <fullName evidence="6">5-methyltetrahydrofolate--homocysteine methyltransferase</fullName>
    </submittedName>
</protein>
<dbReference type="Proteomes" id="UP000236151">
    <property type="component" value="Unassembled WGS sequence"/>
</dbReference>
<keyword evidence="6" id="KW-0808">Transferase</keyword>
<dbReference type="GO" id="GO:0032259">
    <property type="term" value="P:methylation"/>
    <property type="evidence" value="ECO:0007669"/>
    <property type="project" value="UniProtKB-KW"/>
</dbReference>
<dbReference type="GO" id="GO:0050667">
    <property type="term" value="P:homocysteine metabolic process"/>
    <property type="evidence" value="ECO:0007669"/>
    <property type="project" value="TreeGrafter"/>
</dbReference>
<dbReference type="InterPro" id="IPR003759">
    <property type="entry name" value="Cbl-bd_cap"/>
</dbReference>
<dbReference type="PROSITE" id="PS51337">
    <property type="entry name" value="B12_BINDING_NTER"/>
    <property type="match status" value="1"/>
</dbReference>
<dbReference type="GO" id="GO:0005829">
    <property type="term" value="C:cytosol"/>
    <property type="evidence" value="ECO:0007669"/>
    <property type="project" value="TreeGrafter"/>
</dbReference>
<dbReference type="SMART" id="SM01018">
    <property type="entry name" value="B12-binding_2"/>
    <property type="match status" value="1"/>
</dbReference>
<dbReference type="PANTHER" id="PTHR45833:SF1">
    <property type="entry name" value="METHIONINE SYNTHASE"/>
    <property type="match status" value="1"/>
</dbReference>
<accession>A0A2K2FN35</accession>
<evidence type="ECO:0000256" key="2">
    <source>
        <dbReference type="ARBA" id="ARBA00022723"/>
    </source>
</evidence>
<proteinExistence type="inferred from homology"/>
<feature type="domain" description="B12-binding N-terminal" evidence="5">
    <location>
        <begin position="1"/>
        <end position="88"/>
    </location>
</feature>
<dbReference type="AlphaFoldDB" id="A0A2K2FN35"/>
<dbReference type="PROSITE" id="PS51332">
    <property type="entry name" value="B12_BINDING"/>
    <property type="match status" value="1"/>
</dbReference>
<evidence type="ECO:0000256" key="1">
    <source>
        <dbReference type="ARBA" id="ARBA00010854"/>
    </source>
</evidence>
<dbReference type="OrthoDB" id="9803687at2"/>
<dbReference type="GO" id="GO:0031419">
    <property type="term" value="F:cobalamin binding"/>
    <property type="evidence" value="ECO:0007669"/>
    <property type="project" value="InterPro"/>
</dbReference>
<dbReference type="GO" id="GO:0046653">
    <property type="term" value="P:tetrahydrofolate metabolic process"/>
    <property type="evidence" value="ECO:0007669"/>
    <property type="project" value="TreeGrafter"/>
</dbReference>
<dbReference type="CDD" id="cd02070">
    <property type="entry name" value="corrinoid_protein_B12-BD"/>
    <property type="match status" value="1"/>
</dbReference>
<dbReference type="Gene3D" id="3.40.50.280">
    <property type="entry name" value="Cobalamin-binding domain"/>
    <property type="match status" value="1"/>
</dbReference>
<evidence type="ECO:0000259" key="5">
    <source>
        <dbReference type="PROSITE" id="PS51337"/>
    </source>
</evidence>
<evidence type="ECO:0000313" key="6">
    <source>
        <dbReference type="EMBL" id="PNU01522.1"/>
    </source>
</evidence>
<evidence type="ECO:0000256" key="3">
    <source>
        <dbReference type="ARBA" id="ARBA00023285"/>
    </source>
</evidence>
<organism evidence="6 7">
    <name type="scientific">Clostridium thermosuccinogenes</name>
    <dbReference type="NCBI Taxonomy" id="84032"/>
    <lineage>
        <taxon>Bacteria</taxon>
        <taxon>Bacillati</taxon>
        <taxon>Bacillota</taxon>
        <taxon>Clostridia</taxon>
        <taxon>Eubacteriales</taxon>
        <taxon>Clostridiaceae</taxon>
        <taxon>Clostridium</taxon>
    </lineage>
</organism>
<comment type="similarity">
    <text evidence="1">Belongs to the methylamine corrinoid protein family.</text>
</comment>
<dbReference type="SUPFAM" id="SSF47644">
    <property type="entry name" value="Methionine synthase domain"/>
    <property type="match status" value="1"/>
</dbReference>
<dbReference type="Gene3D" id="1.10.1240.10">
    <property type="entry name" value="Methionine synthase domain"/>
    <property type="match status" value="1"/>
</dbReference>
<feature type="domain" description="B12-binding" evidence="4">
    <location>
        <begin position="88"/>
        <end position="212"/>
    </location>
</feature>
<dbReference type="SUPFAM" id="SSF52242">
    <property type="entry name" value="Cobalamin (vitamin B12)-binding domain"/>
    <property type="match status" value="1"/>
</dbReference>
<dbReference type="InterPro" id="IPR036724">
    <property type="entry name" value="Cobalamin-bd_sf"/>
</dbReference>
<evidence type="ECO:0000313" key="7">
    <source>
        <dbReference type="Proteomes" id="UP000236151"/>
    </source>
</evidence>
<sequence>MSLLEEISQFLQQGRAKNVKELVQKAIDEGMDAKTILEEGLLAGMSVIGEKFKNNEVYVPDVLIAARAMNAGTEILKPLLAASGVKAVGKVVIGTVKGDLHDIGKNLVRMMMEGKGLEVIDLGVDVPPEKFINAAKEHNAQIIACSALLTTTMGEMKNVVEAAKVAGIRDKVTIMVGGAPVTDSFCKNIGADIYTPDAASAADEAARVCKAS</sequence>
<keyword evidence="3" id="KW-0170">Cobalt</keyword>
<dbReference type="RefSeq" id="WP_103079751.1">
    <property type="nucleotide sequence ID" value="NZ_CP021850.1"/>
</dbReference>
<dbReference type="InterPro" id="IPR050554">
    <property type="entry name" value="Met_Synthase/Corrinoid"/>
</dbReference>
<dbReference type="KEGG" id="cthd:CDO33_16485"/>
<dbReference type="GO" id="GO:0008705">
    <property type="term" value="F:methionine synthase activity"/>
    <property type="evidence" value="ECO:0007669"/>
    <property type="project" value="TreeGrafter"/>
</dbReference>
<keyword evidence="6" id="KW-0489">Methyltransferase</keyword>
<dbReference type="FunFam" id="3.40.50.280:FF:000003">
    <property type="entry name" value="Dimethylamine methyltransferase corrinoid protein"/>
    <property type="match status" value="1"/>
</dbReference>
<dbReference type="InterPro" id="IPR036594">
    <property type="entry name" value="Meth_synthase_dom"/>
</dbReference>
<keyword evidence="2" id="KW-0479">Metal-binding</keyword>
<name>A0A2K2FN35_9CLOT</name>
<dbReference type="GO" id="GO:0046872">
    <property type="term" value="F:metal ion binding"/>
    <property type="evidence" value="ECO:0007669"/>
    <property type="project" value="UniProtKB-KW"/>
</dbReference>
<dbReference type="Pfam" id="PF02310">
    <property type="entry name" value="B12-binding"/>
    <property type="match status" value="1"/>
</dbReference>
<dbReference type="PANTHER" id="PTHR45833">
    <property type="entry name" value="METHIONINE SYNTHASE"/>
    <property type="match status" value="1"/>
</dbReference>
<dbReference type="EMBL" id="NIOJ01000001">
    <property type="protein sequence ID" value="PNU01522.1"/>
    <property type="molecule type" value="Genomic_DNA"/>
</dbReference>
<dbReference type="Pfam" id="PF02607">
    <property type="entry name" value="B12-binding_2"/>
    <property type="match status" value="1"/>
</dbReference>
<reference evidence="7" key="1">
    <citation type="submission" date="2017-06" db="EMBL/GenBank/DDBJ databases">
        <title>Investigating the central metabolism of Clostridium thermosuccinogenes.</title>
        <authorList>
            <person name="Koendjbiharie J.G."/>
            <person name="Van Kranenburg R."/>
            <person name="Vriesendorp B."/>
        </authorList>
    </citation>
    <scope>NUCLEOTIDE SEQUENCE [LARGE SCALE GENOMIC DNA]</scope>
    <source>
        <strain evidence="7">DSM 5806</strain>
    </source>
</reference>
<comment type="caution">
    <text evidence="6">The sequence shown here is derived from an EMBL/GenBank/DDBJ whole genome shotgun (WGS) entry which is preliminary data.</text>
</comment>